<evidence type="ECO:0000313" key="2">
    <source>
        <dbReference type="EMBL" id="MBL1079242.1"/>
    </source>
</evidence>
<dbReference type="RefSeq" id="WP_201955214.1">
    <property type="nucleotide sequence ID" value="NZ_JAERRJ010000015.1"/>
</dbReference>
<comment type="caution">
    <text evidence="2">The sequence shown here is derived from an EMBL/GenBank/DDBJ whole genome shotgun (WGS) entry which is preliminary data.</text>
</comment>
<name>A0ABS1MF17_9NOCA</name>
<feature type="transmembrane region" description="Helical" evidence="1">
    <location>
        <begin position="12"/>
        <end position="37"/>
    </location>
</feature>
<keyword evidence="1" id="KW-0812">Transmembrane</keyword>
<dbReference type="Proteomes" id="UP000602198">
    <property type="component" value="Unassembled WGS sequence"/>
</dbReference>
<keyword evidence="1" id="KW-0472">Membrane</keyword>
<sequence>MSGSDSSASQVELIGPAAGVFTYTIAAVLVLTGPIFFIAGDSFWDALCPALVTFPIGVALAVHTYEWRRNAKRFKAVAVEATAEILTVVIRQGGENPDVAELKLRISGPGFDTFVADCETSSGVPHPRIGDRRHVMVDPSDNTFAIGYDHLFEPE</sequence>
<dbReference type="EMBL" id="JAERRJ010000015">
    <property type="protein sequence ID" value="MBL1079242.1"/>
    <property type="molecule type" value="Genomic_DNA"/>
</dbReference>
<reference evidence="2 3" key="1">
    <citation type="submission" date="2021-01" db="EMBL/GenBank/DDBJ databases">
        <title>WGS of actinomycetes isolated from Thailand.</title>
        <authorList>
            <person name="Thawai C."/>
        </authorList>
    </citation>
    <scope>NUCLEOTIDE SEQUENCE [LARGE SCALE GENOMIC DNA]</scope>
    <source>
        <strain evidence="2 3">LPG 2</strain>
    </source>
</reference>
<protein>
    <submittedName>
        <fullName evidence="2">Uncharacterized protein</fullName>
    </submittedName>
</protein>
<gene>
    <name evidence="2" type="ORF">JK358_33035</name>
</gene>
<keyword evidence="1" id="KW-1133">Transmembrane helix</keyword>
<keyword evidence="3" id="KW-1185">Reference proteome</keyword>
<proteinExistence type="predicted"/>
<organism evidence="2 3">
    <name type="scientific">Nocardia acididurans</name>
    <dbReference type="NCBI Taxonomy" id="2802282"/>
    <lineage>
        <taxon>Bacteria</taxon>
        <taxon>Bacillati</taxon>
        <taxon>Actinomycetota</taxon>
        <taxon>Actinomycetes</taxon>
        <taxon>Mycobacteriales</taxon>
        <taxon>Nocardiaceae</taxon>
        <taxon>Nocardia</taxon>
    </lineage>
</organism>
<feature type="transmembrane region" description="Helical" evidence="1">
    <location>
        <begin position="43"/>
        <end position="65"/>
    </location>
</feature>
<evidence type="ECO:0000256" key="1">
    <source>
        <dbReference type="SAM" id="Phobius"/>
    </source>
</evidence>
<evidence type="ECO:0000313" key="3">
    <source>
        <dbReference type="Proteomes" id="UP000602198"/>
    </source>
</evidence>
<accession>A0ABS1MF17</accession>